<keyword evidence="1" id="KW-1133">Transmembrane helix</keyword>
<gene>
    <name evidence="4" type="ORF">E5L68_010535</name>
</gene>
<comment type="caution">
    <text evidence="4">The sequence shown here is derived from an EMBL/GenBank/DDBJ whole genome shotgun (WGS) entry which is preliminary data.</text>
</comment>
<evidence type="ECO:0000256" key="1">
    <source>
        <dbReference type="SAM" id="Phobius"/>
    </source>
</evidence>
<dbReference type="EMBL" id="SRMP02000014">
    <property type="protein sequence ID" value="MFN0291832.1"/>
    <property type="molecule type" value="Genomic_DNA"/>
</dbReference>
<dbReference type="PANTHER" id="PTHR30273">
    <property type="entry name" value="PERIPLASMIC SIGNAL SENSOR AND SIGMA FACTOR ACTIVATOR FECR-RELATED"/>
    <property type="match status" value="1"/>
</dbReference>
<dbReference type="Gene3D" id="2.60.120.1440">
    <property type="match status" value="1"/>
</dbReference>
<dbReference type="Pfam" id="PF16344">
    <property type="entry name" value="FecR_C"/>
    <property type="match status" value="1"/>
</dbReference>
<proteinExistence type="predicted"/>
<dbReference type="InterPro" id="IPR032508">
    <property type="entry name" value="FecR_C"/>
</dbReference>
<accession>A0ABW9JHH2</accession>
<keyword evidence="1" id="KW-0472">Membrane</keyword>
<keyword evidence="1" id="KW-0812">Transmembrane</keyword>
<feature type="domain" description="FecR protein" evidence="2">
    <location>
        <begin position="170"/>
        <end position="265"/>
    </location>
</feature>
<dbReference type="InterPro" id="IPR012373">
    <property type="entry name" value="Ferrdict_sens_TM"/>
</dbReference>
<protein>
    <submittedName>
        <fullName evidence="4">FecR family protein</fullName>
    </submittedName>
</protein>
<name>A0ABW9JHH2_9SPHI</name>
<dbReference type="PANTHER" id="PTHR30273:SF2">
    <property type="entry name" value="PROTEIN FECR"/>
    <property type="match status" value="1"/>
</dbReference>
<evidence type="ECO:0000313" key="5">
    <source>
        <dbReference type="Proteomes" id="UP001517367"/>
    </source>
</evidence>
<dbReference type="Gene3D" id="3.55.50.30">
    <property type="match status" value="1"/>
</dbReference>
<evidence type="ECO:0000259" key="2">
    <source>
        <dbReference type="Pfam" id="PF04773"/>
    </source>
</evidence>
<evidence type="ECO:0000313" key="4">
    <source>
        <dbReference type="EMBL" id="MFN0291832.1"/>
    </source>
</evidence>
<dbReference type="RefSeq" id="WP_138730681.1">
    <property type="nucleotide sequence ID" value="NZ_SRMP02000014.1"/>
</dbReference>
<organism evidence="4 5">
    <name type="scientific">Pedobacter helvus</name>
    <dbReference type="NCBI Taxonomy" id="2563444"/>
    <lineage>
        <taxon>Bacteria</taxon>
        <taxon>Pseudomonadati</taxon>
        <taxon>Bacteroidota</taxon>
        <taxon>Sphingobacteriia</taxon>
        <taxon>Sphingobacteriales</taxon>
        <taxon>Sphingobacteriaceae</taxon>
        <taxon>Pedobacter</taxon>
    </lineage>
</organism>
<dbReference type="InterPro" id="IPR006860">
    <property type="entry name" value="FecR"/>
</dbReference>
<feature type="transmembrane region" description="Helical" evidence="1">
    <location>
        <begin position="67"/>
        <end position="87"/>
    </location>
</feature>
<dbReference type="Proteomes" id="UP001517367">
    <property type="component" value="Unassembled WGS sequence"/>
</dbReference>
<reference evidence="4 5" key="1">
    <citation type="submission" date="2024-12" db="EMBL/GenBank/DDBJ databases">
        <authorList>
            <person name="Hu S."/>
        </authorList>
    </citation>
    <scope>NUCLEOTIDE SEQUENCE [LARGE SCALE GENOMIC DNA]</scope>
    <source>
        <strain evidence="4 5">P-25</strain>
    </source>
</reference>
<sequence>MTSEEYIRLYQKYIDGKCNTEEVKRLFDYEDSFQLIDAHETREDIVLKTRISDRINKEIAKKRSFKLWYKYAAAAIIITAISALLLLKRDRGGTIAQPKLAVQINKPALEQIDTTIPTLTLSDGTTIPINEMKEKMLSEQGGVEIRKINNGELSYHASKQLIGSSRLLNKISIPKGNTYKITLSDGTKVWLNAASSLRYPSHFNGEERLVELTGEAYFEVAKNEKMPFKVKARNTEVRVLGTHFNISSYAEDGPIKTVLLEGSVQLSYLGNQKLLKPGYQAVTEGDAGGIVLQEANTLQALSWKNGYFLFKENSIVEVMNQIARWYKVKVVYEDRVEGKLFGGIYDKSKTLDELLKGLELTGLVKFKIEEGTSADERRVIVMD</sequence>
<evidence type="ECO:0000259" key="3">
    <source>
        <dbReference type="Pfam" id="PF16344"/>
    </source>
</evidence>
<dbReference type="Pfam" id="PF04773">
    <property type="entry name" value="FecR"/>
    <property type="match status" value="1"/>
</dbReference>
<feature type="domain" description="Protein FecR C-terminal" evidence="3">
    <location>
        <begin position="307"/>
        <end position="371"/>
    </location>
</feature>
<keyword evidence="5" id="KW-1185">Reference proteome</keyword>